<reference evidence="2" key="1">
    <citation type="submission" date="2025-08" db="UniProtKB">
        <authorList>
            <consortium name="RefSeq"/>
        </authorList>
    </citation>
    <scope>IDENTIFICATION</scope>
    <source>
        <tissue evidence="2">Thorax and Abdomen</tissue>
    </source>
</reference>
<keyword evidence="1" id="KW-1185">Reference proteome</keyword>
<name>A0ABM3GLL1_NEOLC</name>
<evidence type="ECO:0000313" key="1">
    <source>
        <dbReference type="Proteomes" id="UP000829291"/>
    </source>
</evidence>
<gene>
    <name evidence="2" type="primary">LOC107216887</name>
</gene>
<dbReference type="GeneID" id="107216887"/>
<dbReference type="Proteomes" id="UP000829291">
    <property type="component" value="Chromosome 7"/>
</dbReference>
<protein>
    <submittedName>
        <fullName evidence="2">Uncharacterized protein LOC107216887</fullName>
    </submittedName>
</protein>
<sequence>MANIRHRDPLLYPCRSTQTTRHSFEIETGTNTGGQDPYGGITDFDHIRNGNYLSFSPQTDEARTLGKFRSRMQPTNNRVDRQNHSTCSCFFQNDHHEQATEITKTADRTLPEPKPHLAPKNICTKCHDTRGETSIDERGAGSVVQFYEFYEEADSQSSVPSAFSVSTEIQVSQDVLKQQNAPNKDFTPKDVMNSWIPVRGRPTKGLLPTSENYIDVSPRGFSLRKYFPELFLNATERNEMRAAQGQELQGCDAATLQKKDCTHPKCLCGNFNDVPITEDWRSVIENVGINAPCPWRDEEVPVTTDDCKEIRDVNQSSVKLTSSERPRKWLWWSYDKFKRDSN</sequence>
<dbReference type="RefSeq" id="XP_046601153.1">
    <property type="nucleotide sequence ID" value="XM_046745197.1"/>
</dbReference>
<accession>A0ABM3GLL1</accession>
<proteinExistence type="predicted"/>
<organism evidence="1 2">
    <name type="scientific">Neodiprion lecontei</name>
    <name type="common">Redheaded pine sawfly</name>
    <dbReference type="NCBI Taxonomy" id="441921"/>
    <lineage>
        <taxon>Eukaryota</taxon>
        <taxon>Metazoa</taxon>
        <taxon>Ecdysozoa</taxon>
        <taxon>Arthropoda</taxon>
        <taxon>Hexapoda</taxon>
        <taxon>Insecta</taxon>
        <taxon>Pterygota</taxon>
        <taxon>Neoptera</taxon>
        <taxon>Endopterygota</taxon>
        <taxon>Hymenoptera</taxon>
        <taxon>Tenthredinoidea</taxon>
        <taxon>Diprionidae</taxon>
        <taxon>Diprioninae</taxon>
        <taxon>Neodiprion</taxon>
    </lineage>
</organism>
<evidence type="ECO:0000313" key="2">
    <source>
        <dbReference type="RefSeq" id="XP_046601153.1"/>
    </source>
</evidence>